<evidence type="ECO:0000313" key="6">
    <source>
        <dbReference type="EMBL" id="TET92168.1"/>
    </source>
</evidence>
<evidence type="ECO:0000256" key="5">
    <source>
        <dbReference type="HAMAP-Rule" id="MF_00191"/>
    </source>
</evidence>
<evidence type="ECO:0000256" key="3">
    <source>
        <dbReference type="ARBA" id="ARBA00023004"/>
    </source>
</evidence>
<comment type="cofactor">
    <cofactor evidence="5">
        <name>[4Fe-4S] cluster</name>
        <dbReference type="ChEBI" id="CHEBI:49883"/>
    </cofactor>
    <text evidence="5">Binds 1 [4Fe-4S] cluster per subunit.</text>
</comment>
<evidence type="ECO:0000313" key="7">
    <source>
        <dbReference type="Proteomes" id="UP000316925"/>
    </source>
</evidence>
<proteinExistence type="inferred from homology"/>
<feature type="binding site" evidence="5">
    <location>
        <position position="261"/>
    </location>
    <ligand>
        <name>(2E)-4-hydroxy-3-methylbut-2-enyl diphosphate</name>
        <dbReference type="ChEBI" id="CHEBI:128753"/>
    </ligand>
</feature>
<protein>
    <recommendedName>
        <fullName evidence="5">4-hydroxy-3-methylbut-2-enyl diphosphate reductase</fullName>
        <shortName evidence="5">HMBPP reductase</shortName>
        <ecNumber evidence="5">1.17.7.4</ecNumber>
    </recommendedName>
</protein>
<dbReference type="GO" id="GO:0016114">
    <property type="term" value="P:terpenoid biosynthetic process"/>
    <property type="evidence" value="ECO:0007669"/>
    <property type="project" value="UniProtKB-UniRule"/>
</dbReference>
<feature type="binding site" evidence="5">
    <location>
        <position position="161"/>
    </location>
    <ligand>
        <name>(2E)-4-hydroxy-3-methylbut-2-enyl diphosphate</name>
        <dbReference type="ChEBI" id="CHEBI:128753"/>
    </ligand>
</feature>
<feature type="binding site" evidence="5">
    <location>
        <position position="122"/>
    </location>
    <ligand>
        <name>(2E)-4-hydroxy-3-methylbut-2-enyl diphosphate</name>
        <dbReference type="ChEBI" id="CHEBI:128753"/>
    </ligand>
</feature>
<keyword evidence="5" id="KW-0414">Isoprene biosynthesis</keyword>
<dbReference type="HAMAP" id="MF_00191">
    <property type="entry name" value="IspH"/>
    <property type="match status" value="1"/>
</dbReference>
<feature type="binding site" evidence="5">
    <location>
        <position position="218"/>
    </location>
    <ligand>
        <name>isopentenyl diphosphate</name>
        <dbReference type="ChEBI" id="CHEBI:128769"/>
    </ligand>
</feature>
<feature type="binding site" evidence="5">
    <location>
        <position position="217"/>
    </location>
    <ligand>
        <name>isopentenyl diphosphate</name>
        <dbReference type="ChEBI" id="CHEBI:128769"/>
    </ligand>
</feature>
<feature type="binding site" evidence="5">
    <location>
        <position position="219"/>
    </location>
    <ligand>
        <name>dimethylallyl diphosphate</name>
        <dbReference type="ChEBI" id="CHEBI:57623"/>
    </ligand>
</feature>
<feature type="binding site" evidence="5">
    <location>
        <position position="217"/>
    </location>
    <ligand>
        <name>(2E)-4-hydroxy-3-methylbut-2-enyl diphosphate</name>
        <dbReference type="ChEBI" id="CHEBI:128753"/>
    </ligand>
</feature>
<comment type="catalytic activity">
    <reaction evidence="5">
        <text>dimethylallyl diphosphate + 2 oxidized [2Fe-2S]-[ferredoxin] + H2O = (2E)-4-hydroxy-3-methylbut-2-enyl diphosphate + 2 reduced [2Fe-2S]-[ferredoxin] + 2 H(+)</text>
        <dbReference type="Rhea" id="RHEA:24825"/>
        <dbReference type="Rhea" id="RHEA-COMP:10000"/>
        <dbReference type="Rhea" id="RHEA-COMP:10001"/>
        <dbReference type="ChEBI" id="CHEBI:15377"/>
        <dbReference type="ChEBI" id="CHEBI:15378"/>
        <dbReference type="ChEBI" id="CHEBI:33737"/>
        <dbReference type="ChEBI" id="CHEBI:33738"/>
        <dbReference type="ChEBI" id="CHEBI:57623"/>
        <dbReference type="ChEBI" id="CHEBI:128753"/>
        <dbReference type="EC" id="1.17.7.4"/>
    </reaction>
</comment>
<feature type="binding site" evidence="5">
    <location>
        <position position="72"/>
    </location>
    <ligand>
        <name>dimethylallyl diphosphate</name>
        <dbReference type="ChEBI" id="CHEBI:57623"/>
    </ligand>
</feature>
<dbReference type="UniPathway" id="UPA00059">
    <property type="reaction ID" value="UER00105"/>
</dbReference>
<feature type="binding site" evidence="5">
    <location>
        <position position="219"/>
    </location>
    <ligand>
        <name>(2E)-4-hydroxy-3-methylbut-2-enyl diphosphate</name>
        <dbReference type="ChEBI" id="CHEBI:128753"/>
    </ligand>
</feature>
<feature type="binding site" evidence="5">
    <location>
        <position position="122"/>
    </location>
    <ligand>
        <name>dimethylallyl diphosphate</name>
        <dbReference type="ChEBI" id="CHEBI:57623"/>
    </ligand>
</feature>
<dbReference type="CDD" id="cd13944">
    <property type="entry name" value="lytB_ispH"/>
    <property type="match status" value="1"/>
</dbReference>
<feature type="binding site" evidence="5">
    <location>
        <position position="94"/>
    </location>
    <ligand>
        <name>[4Fe-4S] cluster</name>
        <dbReference type="ChEBI" id="CHEBI:49883"/>
    </ligand>
</feature>
<keyword evidence="2 5" id="KW-0479">Metal-binding</keyword>
<dbReference type="GO" id="GO:0046872">
    <property type="term" value="F:metal ion binding"/>
    <property type="evidence" value="ECO:0007669"/>
    <property type="project" value="UniProtKB-KW"/>
</dbReference>
<dbReference type="AlphaFoldDB" id="A0A523YKQ6"/>
<feature type="binding site" evidence="5">
    <location>
        <position position="40"/>
    </location>
    <ligand>
        <name>isopentenyl diphosphate</name>
        <dbReference type="ChEBI" id="CHEBI:128769"/>
    </ligand>
</feature>
<feature type="binding site" evidence="5">
    <location>
        <position position="261"/>
    </location>
    <ligand>
        <name>dimethylallyl diphosphate</name>
        <dbReference type="ChEBI" id="CHEBI:57623"/>
    </ligand>
</feature>
<dbReference type="EMBL" id="SOIJ01000239">
    <property type="protein sequence ID" value="TET92168.1"/>
    <property type="molecule type" value="Genomic_DNA"/>
</dbReference>
<dbReference type="GO" id="GO:0019288">
    <property type="term" value="P:isopentenyl diphosphate biosynthetic process, methylerythritol 4-phosphate pathway"/>
    <property type="evidence" value="ECO:0007669"/>
    <property type="project" value="UniProtKB-UniRule"/>
</dbReference>
<keyword evidence="5 6" id="KW-0560">Oxidoreductase</keyword>
<comment type="similarity">
    <text evidence="5">Belongs to the IspH family.</text>
</comment>
<comment type="function">
    <text evidence="5">Catalyzes the conversion of 1-hydroxy-2-methyl-2-(E)-butenyl 4-diphosphate (HMBPP) into a mixture of isopentenyl diphosphate (IPP) and dimethylallyl diphosphate (DMAPP). Acts in the terminal step of the DOXP/MEP pathway for isoprenoid precursor biosynthesis.</text>
</comment>
<feature type="binding site" evidence="5">
    <location>
        <position position="72"/>
    </location>
    <ligand>
        <name>isopentenyl diphosphate</name>
        <dbReference type="ChEBI" id="CHEBI:128769"/>
    </ligand>
</feature>
<feature type="binding site" evidence="5">
    <location>
        <position position="218"/>
    </location>
    <ligand>
        <name>dimethylallyl diphosphate</name>
        <dbReference type="ChEBI" id="CHEBI:57623"/>
    </ligand>
</feature>
<feature type="binding site" evidence="5">
    <location>
        <position position="218"/>
    </location>
    <ligand>
        <name>(2E)-4-hydroxy-3-methylbut-2-enyl diphosphate</name>
        <dbReference type="ChEBI" id="CHEBI:128753"/>
    </ligand>
</feature>
<feature type="binding site" evidence="5">
    <location>
        <position position="189"/>
    </location>
    <ligand>
        <name>[4Fe-4S] cluster</name>
        <dbReference type="ChEBI" id="CHEBI:49883"/>
    </ligand>
</feature>
<organism evidence="6 7">
    <name type="scientific">Aerophobetes bacterium</name>
    <dbReference type="NCBI Taxonomy" id="2030807"/>
    <lineage>
        <taxon>Bacteria</taxon>
        <taxon>Candidatus Aerophobota</taxon>
    </lineage>
</organism>
<dbReference type="Proteomes" id="UP000316925">
    <property type="component" value="Unassembled WGS sequence"/>
</dbReference>
<evidence type="ECO:0000256" key="1">
    <source>
        <dbReference type="ARBA" id="ARBA00022485"/>
    </source>
</evidence>
<dbReference type="NCBIfam" id="TIGR00216">
    <property type="entry name" value="ispH_lytB"/>
    <property type="match status" value="1"/>
</dbReference>
<keyword evidence="3 5" id="KW-0408">Iron</keyword>
<dbReference type="Gene3D" id="3.40.1010.20">
    <property type="entry name" value="4-hydroxy-3-methylbut-2-enyl diphosphate reductase, catalytic domain"/>
    <property type="match status" value="2"/>
</dbReference>
<feature type="binding site" evidence="5">
    <location>
        <position position="122"/>
    </location>
    <ligand>
        <name>isopentenyl diphosphate</name>
        <dbReference type="ChEBI" id="CHEBI:128769"/>
    </ligand>
</feature>
<evidence type="ECO:0000256" key="4">
    <source>
        <dbReference type="ARBA" id="ARBA00023014"/>
    </source>
</evidence>
<dbReference type="UniPathway" id="UPA00056">
    <property type="reaction ID" value="UER00097"/>
</dbReference>
<gene>
    <name evidence="5 6" type="primary">ispH</name>
    <name evidence="6" type="ORF">E3J33_04220</name>
</gene>
<keyword evidence="1 5" id="KW-0004">4Fe-4S</keyword>
<dbReference type="GO" id="GO:0051539">
    <property type="term" value="F:4 iron, 4 sulfur cluster binding"/>
    <property type="evidence" value="ECO:0007669"/>
    <property type="project" value="UniProtKB-UniRule"/>
</dbReference>
<dbReference type="Gene3D" id="3.40.50.11270">
    <property type="match status" value="1"/>
</dbReference>
<dbReference type="GO" id="GO:0050992">
    <property type="term" value="P:dimethylallyl diphosphate biosynthetic process"/>
    <property type="evidence" value="ECO:0007669"/>
    <property type="project" value="UniProtKB-UniRule"/>
</dbReference>
<comment type="pathway">
    <text evidence="5">Isoprenoid biosynthesis; isopentenyl diphosphate biosynthesis via DXP pathway; isopentenyl diphosphate from 1-deoxy-D-xylulose 5-phosphate: step 6/6.</text>
</comment>
<feature type="binding site" evidence="5">
    <location>
        <position position="40"/>
    </location>
    <ligand>
        <name>dimethylallyl diphosphate</name>
        <dbReference type="ChEBI" id="CHEBI:57623"/>
    </ligand>
</feature>
<dbReference type="PANTHER" id="PTHR30426">
    <property type="entry name" value="4-HYDROXY-3-METHYLBUT-2-ENYL DIPHOSPHATE REDUCTASE"/>
    <property type="match status" value="1"/>
</dbReference>
<dbReference type="GO" id="GO:0051745">
    <property type="term" value="F:4-hydroxy-3-methylbut-2-enyl diphosphate reductase activity"/>
    <property type="evidence" value="ECO:0007669"/>
    <property type="project" value="UniProtKB-UniRule"/>
</dbReference>
<comment type="pathway">
    <text evidence="5">Isoprenoid biosynthesis; dimethylallyl diphosphate biosynthesis; dimethylallyl diphosphate from (2E)-4-hydroxy-3-methylbutenyl diphosphate: step 1/1.</text>
</comment>
<feature type="active site" description="Proton donor" evidence="5">
    <location>
        <position position="124"/>
    </location>
</feature>
<feature type="binding site" evidence="5">
    <location>
        <position position="217"/>
    </location>
    <ligand>
        <name>dimethylallyl diphosphate</name>
        <dbReference type="ChEBI" id="CHEBI:57623"/>
    </ligand>
</feature>
<feature type="binding site" evidence="5">
    <location>
        <position position="219"/>
    </location>
    <ligand>
        <name>isopentenyl diphosphate</name>
        <dbReference type="ChEBI" id="CHEBI:128769"/>
    </ligand>
</feature>
<sequence>MQVFLPPEIGFCFGVKRALNLVIDELKREEKIYSLGDLIHNPQVIEDLKRKGVVFVSSLSQVKKGTVIIRSHGVDPSLIRKAREKGLKVIDATCPYVAKVQRIAKFLSQKSYRIVIVGLSTHPEIKGVMASVAGKKTYVVKDAQEIERIPFTGKMGVVVQTTESLDNFSNIVKNLVKRGKECRVFNTICKVIRRRQEETKKLAKKVEVVIVVGGHNSSNTSQLARLSQSMGVKTYFMEREKDLDSIDWQGIKRVGLTGGTSTSEELIVKIRDRLGQFSVT</sequence>
<keyword evidence="4 5" id="KW-0411">Iron-sulfur</keyword>
<comment type="caution">
    <text evidence="6">The sequence shown here is derived from an EMBL/GenBank/DDBJ whole genome shotgun (WGS) entry which is preliminary data.</text>
</comment>
<dbReference type="Pfam" id="PF02401">
    <property type="entry name" value="LYTB"/>
    <property type="match status" value="1"/>
</dbReference>
<dbReference type="InterPro" id="IPR003451">
    <property type="entry name" value="LytB/IspH"/>
</dbReference>
<reference evidence="6 7" key="1">
    <citation type="submission" date="2019-03" db="EMBL/GenBank/DDBJ databases">
        <title>Metabolic potential of uncultured bacteria and archaea associated with petroleum seepage in deep-sea sediments.</title>
        <authorList>
            <person name="Dong X."/>
            <person name="Hubert C."/>
        </authorList>
    </citation>
    <scope>NUCLEOTIDE SEQUENCE [LARGE SCALE GENOMIC DNA]</scope>
    <source>
        <strain evidence="6">E29_bin28</strain>
    </source>
</reference>
<feature type="binding site" evidence="5">
    <location>
        <position position="12"/>
    </location>
    <ligand>
        <name>[4Fe-4S] cluster</name>
        <dbReference type="ChEBI" id="CHEBI:49883"/>
    </ligand>
</feature>
<dbReference type="PANTHER" id="PTHR30426:SF0">
    <property type="entry name" value="4-HYDROXY-3-METHYLBUT-2-ENYL DIPHOSPHATE REDUCTASE"/>
    <property type="match status" value="1"/>
</dbReference>
<accession>A0A523YKQ6</accession>
<feature type="binding site" evidence="5">
    <location>
        <position position="72"/>
    </location>
    <ligand>
        <name>(2E)-4-hydroxy-3-methylbut-2-enyl diphosphate</name>
        <dbReference type="ChEBI" id="CHEBI:128753"/>
    </ligand>
</feature>
<comment type="catalytic activity">
    <reaction evidence="5">
        <text>isopentenyl diphosphate + 2 oxidized [2Fe-2S]-[ferredoxin] + H2O = (2E)-4-hydroxy-3-methylbut-2-enyl diphosphate + 2 reduced [2Fe-2S]-[ferredoxin] + 2 H(+)</text>
        <dbReference type="Rhea" id="RHEA:24488"/>
        <dbReference type="Rhea" id="RHEA-COMP:10000"/>
        <dbReference type="Rhea" id="RHEA-COMP:10001"/>
        <dbReference type="ChEBI" id="CHEBI:15377"/>
        <dbReference type="ChEBI" id="CHEBI:15378"/>
        <dbReference type="ChEBI" id="CHEBI:33737"/>
        <dbReference type="ChEBI" id="CHEBI:33738"/>
        <dbReference type="ChEBI" id="CHEBI:128753"/>
        <dbReference type="ChEBI" id="CHEBI:128769"/>
        <dbReference type="EC" id="1.17.7.4"/>
    </reaction>
</comment>
<evidence type="ECO:0000256" key="2">
    <source>
        <dbReference type="ARBA" id="ARBA00022723"/>
    </source>
</evidence>
<feature type="binding site" evidence="5">
    <location>
        <position position="261"/>
    </location>
    <ligand>
        <name>isopentenyl diphosphate</name>
        <dbReference type="ChEBI" id="CHEBI:128769"/>
    </ligand>
</feature>
<dbReference type="EC" id="1.17.7.4" evidence="5"/>
<name>A0A523YKQ6_UNCAE</name>
<feature type="binding site" evidence="5">
    <location>
        <position position="40"/>
    </location>
    <ligand>
        <name>(2E)-4-hydroxy-3-methylbut-2-enyl diphosphate</name>
        <dbReference type="ChEBI" id="CHEBI:128753"/>
    </ligand>
</feature>